<accession>M8BE03</accession>
<evidence type="ECO:0000256" key="1">
    <source>
        <dbReference type="SAM" id="MobiDB-lite"/>
    </source>
</evidence>
<protein>
    <submittedName>
        <fullName evidence="2">Uncharacterized protein</fullName>
    </submittedName>
</protein>
<dbReference type="EnsemblPlants" id="EMT23145">
    <property type="protein sequence ID" value="EMT23145"/>
    <property type="gene ID" value="F775_42698"/>
</dbReference>
<reference evidence="2" key="1">
    <citation type="submission" date="2015-06" db="UniProtKB">
        <authorList>
            <consortium name="EnsemblPlants"/>
        </authorList>
    </citation>
    <scope>IDENTIFICATION</scope>
</reference>
<dbReference type="AlphaFoldDB" id="M8BE03"/>
<sequence>MAWHKQIRALLPTSDLKPSQHVLGGTGTESVRYGAHVITRPSAPKQLAGCCEGDGAPAMPGEPGNGGNAGMPGRGGGAGMKTSTSVIGEAGEEVAATASASASWPPARYGTDGALTACVLSSGRRIVAAASAAYVRSKTIDLVSAIASVLNLDQLRYGVSVLNLDQLRYGVSVLNLDQLRYGVSVLNLDQLRVV</sequence>
<evidence type="ECO:0000313" key="2">
    <source>
        <dbReference type="EnsemblPlants" id="EMT23145"/>
    </source>
</evidence>
<proteinExistence type="predicted"/>
<feature type="compositionally biased region" description="Gly residues" evidence="1">
    <location>
        <begin position="63"/>
        <end position="79"/>
    </location>
</feature>
<name>M8BE03_AEGTA</name>
<organism evidence="2">
    <name type="scientific">Aegilops tauschii</name>
    <name type="common">Tausch's goatgrass</name>
    <name type="synonym">Aegilops squarrosa</name>
    <dbReference type="NCBI Taxonomy" id="37682"/>
    <lineage>
        <taxon>Eukaryota</taxon>
        <taxon>Viridiplantae</taxon>
        <taxon>Streptophyta</taxon>
        <taxon>Embryophyta</taxon>
        <taxon>Tracheophyta</taxon>
        <taxon>Spermatophyta</taxon>
        <taxon>Magnoliopsida</taxon>
        <taxon>Liliopsida</taxon>
        <taxon>Poales</taxon>
        <taxon>Poaceae</taxon>
        <taxon>BOP clade</taxon>
        <taxon>Pooideae</taxon>
        <taxon>Triticodae</taxon>
        <taxon>Triticeae</taxon>
        <taxon>Triticinae</taxon>
        <taxon>Aegilops</taxon>
    </lineage>
</organism>
<feature type="region of interest" description="Disordered" evidence="1">
    <location>
        <begin position="51"/>
        <end position="82"/>
    </location>
</feature>